<proteinExistence type="predicted"/>
<dbReference type="InterPro" id="IPR017783">
    <property type="entry name" value="ABC_choline_sub-bd"/>
</dbReference>
<accession>A0ABT0DH87</accession>
<evidence type="ECO:0000256" key="1">
    <source>
        <dbReference type="SAM" id="SignalP"/>
    </source>
</evidence>
<sequence>MIKRLLVACVALSASVAPPAFAGDPASCAKPTFSDVGWTDITATTEIARQLLTGLGYKPDVAILSVAITFKALENGDRDVFLGNWMPLQEPTQVPLVKDGKIEIVATNLKDARVGFATSKAAYDAGLKTYADIAKFRDKLDGKIYGIEAGSSANSTISKMIADNTFGLGGFTLVESSEQAMLSQAGHRIKQGEPVVFFGWQPHPMNINMPITYLTNGNDVFGPNDGGATVVTLSRPGYVKQCPNVGKLLTNLTFDVATEDRLMSDILDKGMQPDAAVRAWLKENPAAIDRWLDGVTTFDGKPGAAAVKGALGVKS</sequence>
<dbReference type="Pfam" id="PF04069">
    <property type="entry name" value="OpuAC"/>
    <property type="match status" value="1"/>
</dbReference>
<comment type="caution">
    <text evidence="3">The sequence shown here is derived from an EMBL/GenBank/DDBJ whole genome shotgun (WGS) entry which is preliminary data.</text>
</comment>
<keyword evidence="4" id="KW-1185">Reference proteome</keyword>
<reference evidence="3 4" key="1">
    <citation type="submission" date="2022-04" db="EMBL/GenBank/DDBJ databases">
        <authorList>
            <person name="Grouzdev D.S."/>
            <person name="Pantiukh K.S."/>
            <person name="Krutkina M.S."/>
        </authorList>
    </citation>
    <scope>NUCLEOTIDE SEQUENCE [LARGE SCALE GENOMIC DNA]</scope>
    <source>
        <strain evidence="3 4">Jip08</strain>
    </source>
</reference>
<dbReference type="CDD" id="cd13640">
    <property type="entry name" value="PBP2_ChoX"/>
    <property type="match status" value="1"/>
</dbReference>
<evidence type="ECO:0000259" key="2">
    <source>
        <dbReference type="Pfam" id="PF04069"/>
    </source>
</evidence>
<dbReference type="EMBL" id="JALKCG010000001">
    <property type="protein sequence ID" value="MCK0206630.1"/>
    <property type="molecule type" value="Genomic_DNA"/>
</dbReference>
<evidence type="ECO:0000313" key="3">
    <source>
        <dbReference type="EMBL" id="MCK0206630.1"/>
    </source>
</evidence>
<name>A0ABT0DH87_9HYPH</name>
<organism evidence="3 4">
    <name type="scientific">Ancylobacter koreensis</name>
    <dbReference type="NCBI Taxonomy" id="266121"/>
    <lineage>
        <taxon>Bacteria</taxon>
        <taxon>Pseudomonadati</taxon>
        <taxon>Pseudomonadota</taxon>
        <taxon>Alphaproteobacteria</taxon>
        <taxon>Hyphomicrobiales</taxon>
        <taxon>Xanthobacteraceae</taxon>
        <taxon>Ancylobacter</taxon>
    </lineage>
</organism>
<evidence type="ECO:0000313" key="4">
    <source>
        <dbReference type="Proteomes" id="UP001202867"/>
    </source>
</evidence>
<dbReference type="RefSeq" id="WP_247198235.1">
    <property type="nucleotide sequence ID" value="NZ_JALKCG010000001.1"/>
</dbReference>
<feature type="signal peptide" evidence="1">
    <location>
        <begin position="1"/>
        <end position="22"/>
    </location>
</feature>
<dbReference type="Proteomes" id="UP001202867">
    <property type="component" value="Unassembled WGS sequence"/>
</dbReference>
<dbReference type="InterPro" id="IPR007210">
    <property type="entry name" value="ABC_Gly_betaine_transp_sub-bd"/>
</dbReference>
<gene>
    <name evidence="3" type="primary">choX</name>
    <name evidence="3" type="ORF">MWN33_01115</name>
</gene>
<dbReference type="Gene3D" id="3.40.190.100">
    <property type="entry name" value="Glycine betaine-binding periplasmic protein, domain 2"/>
    <property type="match status" value="1"/>
</dbReference>
<dbReference type="NCBIfam" id="TIGR03414">
    <property type="entry name" value="ABC_choline_bnd"/>
    <property type="match status" value="1"/>
</dbReference>
<keyword evidence="1" id="KW-0732">Signal</keyword>
<feature type="domain" description="ABC-type glycine betaine transport system substrate-binding" evidence="2">
    <location>
        <begin position="33"/>
        <end position="283"/>
    </location>
</feature>
<dbReference type="SUPFAM" id="SSF53850">
    <property type="entry name" value="Periplasmic binding protein-like II"/>
    <property type="match status" value="1"/>
</dbReference>
<feature type="chain" id="PRO_5046309629" evidence="1">
    <location>
        <begin position="23"/>
        <end position="315"/>
    </location>
</feature>
<reference evidence="4" key="2">
    <citation type="submission" date="2023-07" db="EMBL/GenBank/DDBJ databases">
        <title>Ancylobacter moscoviensis sp. nov., facultatively methylotrophic bacteria from activated sludge and the reclassification of Starkeya novella (Starkey 1934) Kelly et al. 2000 as Ancylobacter novellus comb. nov., Starkeya koreensis Im et al. 2006 as Ancylobacter koreensis comb.nov., Angulomicrobium tetraedrale Vasil'eva et al. 1986 as Ancylobacter tetraedralis comb. nov., Angulomicrobium amanitiforme Fritz et al. 2004 as Ancylobacter amanitiformis comb. nov. and Methylorhabdus multivorans Doronina et al. 1996 as Ancylobacter multivorans comb. nov. and emended description of the genus Ancylobacter.</title>
        <authorList>
            <person name="Doronina N."/>
            <person name="Chemodurova A."/>
            <person name="Grouzdev D."/>
            <person name="Koziaeva V."/>
            <person name="Shi W."/>
            <person name="Wu L."/>
            <person name="Kaparullina E."/>
        </authorList>
    </citation>
    <scope>NUCLEOTIDE SEQUENCE [LARGE SCALE GENOMIC DNA]</scope>
    <source>
        <strain evidence="4">Jip08</strain>
    </source>
</reference>
<protein>
    <submittedName>
        <fullName evidence="3">Choline ABC transporter substrate-binding protein</fullName>
    </submittedName>
</protein>
<dbReference type="Gene3D" id="3.40.190.10">
    <property type="entry name" value="Periplasmic binding protein-like II"/>
    <property type="match status" value="1"/>
</dbReference>